<evidence type="ECO:0000313" key="4">
    <source>
        <dbReference type="Proteomes" id="UP001138500"/>
    </source>
</evidence>
<feature type="region of interest" description="Disordered" evidence="1">
    <location>
        <begin position="1"/>
        <end position="50"/>
    </location>
</feature>
<feature type="region of interest" description="Disordered" evidence="1">
    <location>
        <begin position="187"/>
        <end position="234"/>
    </location>
</feature>
<feature type="region of interest" description="Disordered" evidence="1">
    <location>
        <begin position="297"/>
        <end position="319"/>
    </location>
</feature>
<evidence type="ECO:0000313" key="3">
    <source>
        <dbReference type="EMBL" id="KAH9824483.1"/>
    </source>
</evidence>
<feature type="compositionally biased region" description="Acidic residues" evidence="1">
    <location>
        <begin position="452"/>
        <end position="464"/>
    </location>
</feature>
<feature type="compositionally biased region" description="Basic residues" evidence="1">
    <location>
        <begin position="1"/>
        <end position="10"/>
    </location>
</feature>
<dbReference type="InterPro" id="IPR036779">
    <property type="entry name" value="LysM_dom_sf"/>
</dbReference>
<feature type="domain" description="LysM" evidence="2">
    <location>
        <begin position="105"/>
        <end position="149"/>
    </location>
</feature>
<protein>
    <submittedName>
        <fullName evidence="3">Carbohydrate-binding module family 50 protein</fullName>
    </submittedName>
</protein>
<dbReference type="EMBL" id="RIBY02002156">
    <property type="protein sequence ID" value="KAH9824483.1"/>
    <property type="molecule type" value="Genomic_DNA"/>
</dbReference>
<gene>
    <name evidence="3" type="ORF">Tdes44962_MAKER04434</name>
</gene>
<dbReference type="AlphaFoldDB" id="A0A9W7SMQ2"/>
<dbReference type="SUPFAM" id="SSF54106">
    <property type="entry name" value="LysM domain"/>
    <property type="match status" value="1"/>
</dbReference>
<keyword evidence="4" id="KW-1185">Reference proteome</keyword>
<dbReference type="InterPro" id="IPR018392">
    <property type="entry name" value="LysM"/>
</dbReference>
<dbReference type="OrthoDB" id="2192830at2759"/>
<name>A0A9W7SMQ2_9PEZI</name>
<organism evidence="3 4">
    <name type="scientific">Teratosphaeria destructans</name>
    <dbReference type="NCBI Taxonomy" id="418781"/>
    <lineage>
        <taxon>Eukaryota</taxon>
        <taxon>Fungi</taxon>
        <taxon>Dikarya</taxon>
        <taxon>Ascomycota</taxon>
        <taxon>Pezizomycotina</taxon>
        <taxon>Dothideomycetes</taxon>
        <taxon>Dothideomycetidae</taxon>
        <taxon>Mycosphaerellales</taxon>
        <taxon>Teratosphaeriaceae</taxon>
        <taxon>Teratosphaeria</taxon>
    </lineage>
</organism>
<dbReference type="PANTHER" id="PTHR20932:SF8">
    <property type="entry name" value="LD22649P"/>
    <property type="match status" value="1"/>
</dbReference>
<dbReference type="Gene3D" id="3.10.350.10">
    <property type="entry name" value="LysM domain"/>
    <property type="match status" value="1"/>
</dbReference>
<feature type="compositionally biased region" description="Low complexity" evidence="1">
    <location>
        <begin position="203"/>
        <end position="228"/>
    </location>
</feature>
<dbReference type="InterPro" id="IPR045030">
    <property type="entry name" value="LYSM1-4"/>
</dbReference>
<dbReference type="PANTHER" id="PTHR20932">
    <property type="entry name" value="LYSM AND PUTATIVE PEPTIDOGLYCAN-BINDING DOMAIN-CONTAINING PROTEIN"/>
    <property type="match status" value="1"/>
</dbReference>
<dbReference type="Proteomes" id="UP001138500">
    <property type="component" value="Unassembled WGS sequence"/>
</dbReference>
<feature type="compositionally biased region" description="Basic residues" evidence="1">
    <location>
        <begin position="490"/>
        <end position="502"/>
    </location>
</feature>
<feature type="region of interest" description="Disordered" evidence="1">
    <location>
        <begin position="81"/>
        <end position="100"/>
    </location>
</feature>
<accession>A0A9W7SMQ2</accession>
<evidence type="ECO:0000256" key="1">
    <source>
        <dbReference type="SAM" id="MobiDB-lite"/>
    </source>
</evidence>
<reference evidence="3 4" key="1">
    <citation type="journal article" date="2018" name="IMA Fungus">
        <title>IMA Genome-F 10: Nine draft genome sequences of Claviceps purpurea s.lat., including C. arundinis, C. humidiphila, and C. cf. spartinae, pseudomolecules for the pitch canker pathogen Fusarium circinatum, draft genome of Davidsoniella eucalypti, Grosmannia galeiformis, Quambalaria eucalypti, and Teratosphaeria destructans.</title>
        <authorList>
            <person name="Wingfield B.D."/>
            <person name="Liu M."/>
            <person name="Nguyen H.D."/>
            <person name="Lane F.A."/>
            <person name="Morgan S.W."/>
            <person name="De Vos L."/>
            <person name="Wilken P.M."/>
            <person name="Duong T.A."/>
            <person name="Aylward J."/>
            <person name="Coetzee M.P."/>
            <person name="Dadej K."/>
            <person name="De Beer Z.W."/>
            <person name="Findlay W."/>
            <person name="Havenga M."/>
            <person name="Kolarik M."/>
            <person name="Menzies J.G."/>
            <person name="Naidoo K."/>
            <person name="Pochopski O."/>
            <person name="Shoukouhi P."/>
            <person name="Santana Q.C."/>
            <person name="Seifert K.A."/>
            <person name="Soal N."/>
            <person name="Steenkamp E.T."/>
            <person name="Tatham C.T."/>
            <person name="van der Nest M.A."/>
            <person name="Wingfield M.J."/>
        </authorList>
    </citation>
    <scope>NUCLEOTIDE SEQUENCE [LARGE SCALE GENOMIC DNA]</scope>
    <source>
        <strain evidence="3">CMW44962</strain>
    </source>
</reference>
<feature type="compositionally biased region" description="Polar residues" evidence="1">
    <location>
        <begin position="14"/>
        <end position="28"/>
    </location>
</feature>
<evidence type="ECO:0000259" key="2">
    <source>
        <dbReference type="PROSITE" id="PS51782"/>
    </source>
</evidence>
<proteinExistence type="predicted"/>
<comment type="caution">
    <text evidence="3">The sequence shown here is derived from an EMBL/GenBank/DDBJ whole genome shotgun (WGS) entry which is preliminary data.</text>
</comment>
<sequence>MDAKGRKSRARQPFDSSNGLRSASSGPPTQWGPAPTSTPTVGDIGAGTKEEQLAALRAQKRKNMLLQQESSYADALGRFKRRSSDDHASISAPPGDGDERDALVYVHPVQKSDTLAGITIKYNCSANTIRKANRMWPNDTVQMRPIIILPVDACGVKGRPVPGPEAIDLLTTETDALEAGQAEEVPAIHQPPAAINVNGNAFNRNRTNSASTNASRSRRPSSSAAASSLDTQPPWHHDSWVMLPGSMKPTEIARLSRRALGYFPPTRRKSNCYSDLDTPPTSLDLQRAGMNDVLALCPGRQDPPQRPSRTRRSSNATNGYFPAYLAGPGGVGTMSSNVHFPGPAQDGLNKMFAKHLPDVAPPRHHQSLLSPEMPRYTDDPTPAASGTTTPSFGKNLNLENVGGAIESWMRKMATQTKVAMTPTERQKPGRASAGVPVKGVSGIGDLIEMTDEFEIGVDDEDDDNDRGRKGSAAQPASSATSYFDGVTASRRSKSGHKQGKDD</sequence>
<dbReference type="PROSITE" id="PS51782">
    <property type="entry name" value="LYSM"/>
    <property type="match status" value="1"/>
</dbReference>
<feature type="region of interest" description="Disordered" evidence="1">
    <location>
        <begin position="452"/>
        <end position="502"/>
    </location>
</feature>
<reference evidence="3 4" key="2">
    <citation type="journal article" date="2021" name="Curr. Genet.">
        <title>Genetic response to nitrogen starvation in the aggressive Eucalyptus foliar pathogen Teratosphaeria destructans.</title>
        <authorList>
            <person name="Havenga M."/>
            <person name="Wingfield B.D."/>
            <person name="Wingfield M.J."/>
            <person name="Dreyer L.L."/>
            <person name="Roets F."/>
            <person name="Aylward J."/>
        </authorList>
    </citation>
    <scope>NUCLEOTIDE SEQUENCE [LARGE SCALE GENOMIC DNA]</scope>
    <source>
        <strain evidence="3">CMW44962</strain>
    </source>
</reference>
<dbReference type="CDD" id="cd00118">
    <property type="entry name" value="LysM"/>
    <property type="match status" value="1"/>
</dbReference>